<name>A0A5B7JWR5_PORTR</name>
<accession>A0A5B7JWR5</accession>
<organism evidence="1 2">
    <name type="scientific">Portunus trituberculatus</name>
    <name type="common">Swimming crab</name>
    <name type="synonym">Neptunus trituberculatus</name>
    <dbReference type="NCBI Taxonomy" id="210409"/>
    <lineage>
        <taxon>Eukaryota</taxon>
        <taxon>Metazoa</taxon>
        <taxon>Ecdysozoa</taxon>
        <taxon>Arthropoda</taxon>
        <taxon>Crustacea</taxon>
        <taxon>Multicrustacea</taxon>
        <taxon>Malacostraca</taxon>
        <taxon>Eumalacostraca</taxon>
        <taxon>Eucarida</taxon>
        <taxon>Decapoda</taxon>
        <taxon>Pleocyemata</taxon>
        <taxon>Brachyura</taxon>
        <taxon>Eubrachyura</taxon>
        <taxon>Portunoidea</taxon>
        <taxon>Portunidae</taxon>
        <taxon>Portuninae</taxon>
        <taxon>Portunus</taxon>
    </lineage>
</organism>
<comment type="caution">
    <text evidence="1">The sequence shown here is derived from an EMBL/GenBank/DDBJ whole genome shotgun (WGS) entry which is preliminary data.</text>
</comment>
<gene>
    <name evidence="1" type="ORF">E2C01_094118</name>
</gene>
<dbReference type="EMBL" id="VSRR010115352">
    <property type="protein sequence ID" value="MPC98736.1"/>
    <property type="molecule type" value="Genomic_DNA"/>
</dbReference>
<sequence length="80" mass="8809">MYQANTPTSQERVDQAITYREHVNNAITVSGHLCRLVSTVPEKPSRKLASIPGSLFAAPPPSGLDVTLNEKYTVYNFVFA</sequence>
<evidence type="ECO:0000313" key="1">
    <source>
        <dbReference type="EMBL" id="MPC98736.1"/>
    </source>
</evidence>
<reference evidence="1 2" key="1">
    <citation type="submission" date="2019-05" db="EMBL/GenBank/DDBJ databases">
        <title>Another draft genome of Portunus trituberculatus and its Hox gene families provides insights of decapod evolution.</title>
        <authorList>
            <person name="Jeong J.-H."/>
            <person name="Song I."/>
            <person name="Kim S."/>
            <person name="Choi T."/>
            <person name="Kim D."/>
            <person name="Ryu S."/>
            <person name="Kim W."/>
        </authorList>
    </citation>
    <scope>NUCLEOTIDE SEQUENCE [LARGE SCALE GENOMIC DNA]</scope>
    <source>
        <tissue evidence="1">Muscle</tissue>
    </source>
</reference>
<protein>
    <submittedName>
        <fullName evidence="1">Uncharacterized protein</fullName>
    </submittedName>
</protein>
<evidence type="ECO:0000313" key="2">
    <source>
        <dbReference type="Proteomes" id="UP000324222"/>
    </source>
</evidence>
<proteinExistence type="predicted"/>
<dbReference type="Proteomes" id="UP000324222">
    <property type="component" value="Unassembled WGS sequence"/>
</dbReference>
<dbReference type="AlphaFoldDB" id="A0A5B7JWR5"/>
<keyword evidence="2" id="KW-1185">Reference proteome</keyword>